<evidence type="ECO:0000313" key="5">
    <source>
        <dbReference type="EMBL" id="AAK76888.1"/>
    </source>
</evidence>
<keyword evidence="5" id="KW-0614">Plasmid</keyword>
<keyword evidence="3" id="KW-0064">Aspartyl protease</keyword>
<gene>
    <name evidence="5" type="ordered locus">CA_P0143</name>
</gene>
<evidence type="ECO:0000256" key="4">
    <source>
        <dbReference type="ARBA" id="ARBA00022801"/>
    </source>
</evidence>
<evidence type="ECO:0000256" key="3">
    <source>
        <dbReference type="ARBA" id="ARBA00022750"/>
    </source>
</evidence>
<dbReference type="Gene3D" id="3.40.50.1450">
    <property type="entry name" value="HybD-like"/>
    <property type="match status" value="1"/>
</dbReference>
<keyword evidence="6" id="KW-1185">Reference proteome</keyword>
<dbReference type="GO" id="GO:0008047">
    <property type="term" value="F:enzyme activator activity"/>
    <property type="evidence" value="ECO:0007669"/>
    <property type="project" value="InterPro"/>
</dbReference>
<evidence type="ECO:0000256" key="1">
    <source>
        <dbReference type="ARBA" id="ARBA00006814"/>
    </source>
</evidence>
<name>Q7DFM8_CLOAB</name>
<keyword evidence="4" id="KW-0378">Hydrolase</keyword>
<dbReference type="Proteomes" id="UP000000814">
    <property type="component" value="Plasmid pSOL1"/>
</dbReference>
<reference evidence="5 6" key="1">
    <citation type="journal article" date="2001" name="J. Bacteriol.">
        <title>Genome sequence and comparative analysis of the solvent-producing bacterium Clostridium acetobutylicum.</title>
        <authorList>
            <person name="Nolling J."/>
            <person name="Breton G."/>
            <person name="Omelchenko M.V."/>
            <person name="Makarova K.S."/>
            <person name="Zeng Q."/>
            <person name="Gibson R."/>
            <person name="Lee H.M."/>
            <person name="Dubois J."/>
            <person name="Qiu D."/>
            <person name="Hitti J."/>
            <person name="Wolf Y.I."/>
            <person name="Tatusov R.L."/>
            <person name="Sabathe F."/>
            <person name="Doucette-Stamm L."/>
            <person name="Soucaille P."/>
            <person name="Daly M.J."/>
            <person name="Bennett G.N."/>
            <person name="Koonin E.V."/>
            <person name="Smith D.R."/>
        </authorList>
    </citation>
    <scope>NUCLEOTIDE SEQUENCE [LARGE SCALE GENOMIC DNA]</scope>
    <source>
        <strain evidence="6">ATCC 824 / DSM 792 / JCM 1419 / LMG 5710 / VKM B-1787</strain>
        <plasmid evidence="6">pSOL1</plasmid>
    </source>
</reference>
<dbReference type="InterPro" id="IPR023430">
    <property type="entry name" value="Pept_HybD-like_dom_sf"/>
</dbReference>
<dbReference type="Pfam" id="PF01750">
    <property type="entry name" value="HycI"/>
    <property type="match status" value="1"/>
</dbReference>
<evidence type="ECO:0000313" key="6">
    <source>
        <dbReference type="Proteomes" id="UP000000814"/>
    </source>
</evidence>
<dbReference type="EMBL" id="AE001438">
    <property type="protein sequence ID" value="AAK76888.1"/>
    <property type="molecule type" value="Genomic_DNA"/>
</dbReference>
<keyword evidence="2 5" id="KW-0645">Protease</keyword>
<sequence length="147" mass="16443">MIKVIALGNTLMEDDGIGIVVVNKLKETLEKNNIDVIIGETDFDFCISQIQDGDFIFFVDAAFYGKCPGEITVTPLNKYKNKCYFQHNISAIDMVKSHFKNIKGYVIGIEISSVSFKYGISNFLKNIIHVISENVLKEILGGKTIEV</sequence>
<dbReference type="SUPFAM" id="SSF53163">
    <property type="entry name" value="HybD-like"/>
    <property type="match status" value="1"/>
</dbReference>
<dbReference type="GeneID" id="45000369"/>
<dbReference type="HOGENOM" id="CLU_099037_5_0_9"/>
<comment type="similarity">
    <text evidence="1">Belongs to the peptidase A31 family.</text>
</comment>
<dbReference type="PANTHER" id="PTHR30302">
    <property type="entry name" value="HYDROGENASE 1 MATURATION PROTEASE"/>
    <property type="match status" value="1"/>
</dbReference>
<geneLocation type="plasmid" evidence="5 6">
    <name>pSOL1</name>
</geneLocation>
<dbReference type="PATRIC" id="fig|272562.8.peg.143"/>
<dbReference type="InterPro" id="IPR000671">
    <property type="entry name" value="Peptidase_A31"/>
</dbReference>
<evidence type="ECO:0000256" key="2">
    <source>
        <dbReference type="ARBA" id="ARBA00022670"/>
    </source>
</evidence>
<dbReference type="CDD" id="cd00518">
    <property type="entry name" value="H2MP"/>
    <property type="match status" value="1"/>
</dbReference>
<accession>Q7DFM8</accession>
<dbReference type="PRINTS" id="PR00446">
    <property type="entry name" value="HYDRGNUPTAKE"/>
</dbReference>
<dbReference type="PANTHER" id="PTHR30302:SF1">
    <property type="entry name" value="HYDROGENASE 2 MATURATION PROTEASE"/>
    <property type="match status" value="1"/>
</dbReference>
<dbReference type="AlphaFoldDB" id="Q7DFM8"/>
<dbReference type="GO" id="GO:0004190">
    <property type="term" value="F:aspartic-type endopeptidase activity"/>
    <property type="evidence" value="ECO:0007669"/>
    <property type="project" value="UniProtKB-KW"/>
</dbReference>
<dbReference type="GO" id="GO:0016485">
    <property type="term" value="P:protein processing"/>
    <property type="evidence" value="ECO:0007669"/>
    <property type="project" value="TreeGrafter"/>
</dbReference>
<organism evidence="5 6">
    <name type="scientific">Clostridium acetobutylicum (strain ATCC 824 / DSM 792 / JCM 1419 / IAM 19013 / LMG 5710 / NBRC 13948 / NRRL B-527 / VKM B-1787 / 2291 / W)</name>
    <dbReference type="NCBI Taxonomy" id="272562"/>
    <lineage>
        <taxon>Bacteria</taxon>
        <taxon>Bacillati</taxon>
        <taxon>Bacillota</taxon>
        <taxon>Clostridia</taxon>
        <taxon>Eubacteriales</taxon>
        <taxon>Clostridiaceae</taxon>
        <taxon>Clostridium</taxon>
    </lineage>
</organism>
<proteinExistence type="inferred from homology"/>
<protein>
    <submittedName>
        <fullName evidence="5">Hydrogenase maturation protease delta subunit, HyaD-like</fullName>
    </submittedName>
</protein>
<dbReference type="OrthoDB" id="9794619at2"/>
<dbReference type="RefSeq" id="WP_010890827.1">
    <property type="nucleotide sequence ID" value="NC_001988.2"/>
</dbReference>
<dbReference type="NCBIfam" id="TIGR00072">
    <property type="entry name" value="hydrog_prot"/>
    <property type="match status" value="1"/>
</dbReference>
<dbReference type="KEGG" id="cac:CA_P0143"/>